<dbReference type="EMBL" id="CAFBNJ010000176">
    <property type="protein sequence ID" value="CAB4966530.1"/>
    <property type="molecule type" value="Genomic_DNA"/>
</dbReference>
<reference evidence="1" key="1">
    <citation type="submission" date="2020-05" db="EMBL/GenBank/DDBJ databases">
        <authorList>
            <person name="Chiriac C."/>
            <person name="Salcher M."/>
            <person name="Ghai R."/>
            <person name="Kavagutti S V."/>
        </authorList>
    </citation>
    <scope>NUCLEOTIDE SEQUENCE</scope>
</reference>
<accession>A0A6J6ANX4</accession>
<evidence type="ECO:0000313" key="1">
    <source>
        <dbReference type="EMBL" id="CAB4371979.1"/>
    </source>
</evidence>
<dbReference type="SUPFAM" id="SSF109604">
    <property type="entry name" value="HD-domain/PDEase-like"/>
    <property type="match status" value="1"/>
</dbReference>
<sequence>MTRLLHLARRFFGSLRPGGPSAEGQRWAESLLVPKEQVIWCALSGPDRRHSVDVAKRVQADLGSQATRPILAAALLHDCGKLQSRLRTPGRVAATILGATVVRTSTEVKDWSSSTSSWKSSVGRYRDHPEGGAQMLVEAGSDPITVAWTREHHLSSSHWTLDPVVAKALHRADDD</sequence>
<proteinExistence type="predicted"/>
<protein>
    <submittedName>
        <fullName evidence="1">Unannotated protein</fullName>
    </submittedName>
</protein>
<dbReference type="EMBL" id="CAEUNJ010000049">
    <property type="protein sequence ID" value="CAB4371979.1"/>
    <property type="molecule type" value="Genomic_DNA"/>
</dbReference>
<gene>
    <name evidence="2" type="ORF">UFOPK3785_02018</name>
    <name evidence="1" type="ORF">UFOPK4201_01176</name>
</gene>
<dbReference type="AlphaFoldDB" id="A0A6J6ANX4"/>
<organism evidence="1">
    <name type="scientific">freshwater metagenome</name>
    <dbReference type="NCBI Taxonomy" id="449393"/>
    <lineage>
        <taxon>unclassified sequences</taxon>
        <taxon>metagenomes</taxon>
        <taxon>ecological metagenomes</taxon>
    </lineage>
</organism>
<dbReference type="Gene3D" id="1.10.3210.10">
    <property type="entry name" value="Hypothetical protein af1432"/>
    <property type="match status" value="1"/>
</dbReference>
<name>A0A6J6ANX4_9ZZZZ</name>
<evidence type="ECO:0000313" key="2">
    <source>
        <dbReference type="EMBL" id="CAB4966530.1"/>
    </source>
</evidence>